<dbReference type="SUPFAM" id="SSF88946">
    <property type="entry name" value="Sigma2 domain of RNA polymerase sigma factors"/>
    <property type="match status" value="1"/>
</dbReference>
<feature type="compositionally biased region" description="Gly residues" evidence="1">
    <location>
        <begin position="487"/>
        <end position="501"/>
    </location>
</feature>
<dbReference type="InterPro" id="IPR036388">
    <property type="entry name" value="WH-like_DNA-bd_sf"/>
</dbReference>
<evidence type="ECO:0000313" key="3">
    <source>
        <dbReference type="EMBL" id="UGS37787.1"/>
    </source>
</evidence>
<keyword evidence="4" id="KW-1185">Reference proteome</keyword>
<organism evidence="3 4">
    <name type="scientific">Capillimicrobium parvum</name>
    <dbReference type="NCBI Taxonomy" id="2884022"/>
    <lineage>
        <taxon>Bacteria</taxon>
        <taxon>Bacillati</taxon>
        <taxon>Actinomycetota</taxon>
        <taxon>Thermoleophilia</taxon>
        <taxon>Solirubrobacterales</taxon>
        <taxon>Capillimicrobiaceae</taxon>
        <taxon>Capillimicrobium</taxon>
    </lineage>
</organism>
<dbReference type="Pfam" id="PF13490">
    <property type="entry name" value="zf-HC2"/>
    <property type="match status" value="1"/>
</dbReference>
<dbReference type="GO" id="GO:0003700">
    <property type="term" value="F:DNA-binding transcription factor activity"/>
    <property type="evidence" value="ECO:0007669"/>
    <property type="project" value="InterPro"/>
</dbReference>
<feature type="compositionally biased region" description="Gly residues" evidence="1">
    <location>
        <begin position="360"/>
        <end position="377"/>
    </location>
</feature>
<accession>A0A9E6Y093</accession>
<dbReference type="Proteomes" id="UP001162834">
    <property type="component" value="Chromosome"/>
</dbReference>
<dbReference type="Gene3D" id="1.10.10.10">
    <property type="entry name" value="Winged helix-like DNA-binding domain superfamily/Winged helix DNA-binding domain"/>
    <property type="match status" value="1"/>
</dbReference>
<dbReference type="SUPFAM" id="SSF88659">
    <property type="entry name" value="Sigma3 and sigma4 domains of RNA polymerase sigma factors"/>
    <property type="match status" value="1"/>
</dbReference>
<dbReference type="InterPro" id="IPR027383">
    <property type="entry name" value="Znf_put"/>
</dbReference>
<name>A0A9E6Y093_9ACTN</name>
<proteinExistence type="predicted"/>
<evidence type="ECO:0000259" key="2">
    <source>
        <dbReference type="Pfam" id="PF13490"/>
    </source>
</evidence>
<dbReference type="InterPro" id="IPR013325">
    <property type="entry name" value="RNA_pol_sigma_r2"/>
</dbReference>
<evidence type="ECO:0000256" key="1">
    <source>
        <dbReference type="SAM" id="MobiDB-lite"/>
    </source>
</evidence>
<dbReference type="InterPro" id="IPR013324">
    <property type="entry name" value="RNA_pol_sigma_r3/r4-like"/>
</dbReference>
<feature type="region of interest" description="Disordered" evidence="1">
    <location>
        <begin position="354"/>
        <end position="501"/>
    </location>
</feature>
<protein>
    <recommendedName>
        <fullName evidence="2">Putative zinc-finger domain-containing protein</fullName>
    </recommendedName>
</protein>
<gene>
    <name evidence="3" type="ORF">DSM104329_04208</name>
</gene>
<evidence type="ECO:0000313" key="4">
    <source>
        <dbReference type="Proteomes" id="UP001162834"/>
    </source>
</evidence>
<dbReference type="RefSeq" id="WP_268738860.1">
    <property type="nucleotide sequence ID" value="NZ_CP087164.1"/>
</dbReference>
<dbReference type="GO" id="GO:0006352">
    <property type="term" value="P:DNA-templated transcription initiation"/>
    <property type="evidence" value="ECO:0007669"/>
    <property type="project" value="InterPro"/>
</dbReference>
<feature type="domain" description="Putative zinc-finger" evidence="2">
    <location>
        <begin position="172"/>
        <end position="205"/>
    </location>
</feature>
<feature type="compositionally biased region" description="Low complexity" evidence="1">
    <location>
        <begin position="439"/>
        <end position="469"/>
    </location>
</feature>
<dbReference type="AlphaFoldDB" id="A0A9E6Y093"/>
<sequence length="501" mass="51076">MDSSHDLVVRTIREHAGALLRTARRHSLCADDAHDAYQRALEIFLRRASSLEPATVDRWLHVVVKHEAQAVRRSRQQLVAADEVDLDGRPAEAQPDVDERLMRFDRLSRSAEALQRLKPQEVTALWLKAQGLSYAEIAERQSWTYTKVNRCITEGRRAFLERYAGIEAGDECRRWSPVLSALIDGEASAEQMAAARPHLRRCSACKATLRELHAAGPRMAGVLPGPGPGLVGAGMAGAGAVASAGGGLGSGRFDSFLRGAESAAATLQERFGAWAVKAQMAGEVATGGKAAAVAASAAALAGGGAMTIHSVRDARPVAASSAPADPGPREGSAGVAGGAARVVALRSRTGAVVGLRTGPGAAGSPGGRAQGTGGGPGRSPSARANEFGGRAPRTSGRGVSEFRAPRARASVSEFRAARSAGRAAGVSEFRTAGMPRALSTTTSSAAGASPRPSSMSSTSTGGSSSTSGAEFSPATVGAAGSPVVEGGTRGAGGSRTGEFGG</sequence>
<dbReference type="EMBL" id="CP087164">
    <property type="protein sequence ID" value="UGS37787.1"/>
    <property type="molecule type" value="Genomic_DNA"/>
</dbReference>
<dbReference type="KEGG" id="sbae:DSM104329_04208"/>
<reference evidence="3" key="1">
    <citation type="journal article" date="2022" name="Int. J. Syst. Evol. Microbiol.">
        <title>Pseudomonas aegrilactucae sp. nov. and Pseudomonas morbosilactucae sp. nov., pathogens causing bacterial rot of lettuce in Japan.</title>
        <authorList>
            <person name="Sawada H."/>
            <person name="Fujikawa T."/>
            <person name="Satou M."/>
        </authorList>
    </citation>
    <scope>NUCLEOTIDE SEQUENCE</scope>
    <source>
        <strain evidence="3">0166_1</strain>
    </source>
</reference>